<dbReference type="GO" id="GO:0004342">
    <property type="term" value="F:glucosamine-6-phosphate deaminase activity"/>
    <property type="evidence" value="ECO:0007669"/>
    <property type="project" value="InterPro"/>
</dbReference>
<dbReference type="GO" id="GO:0006046">
    <property type="term" value="P:N-acetylglucosamine catabolic process"/>
    <property type="evidence" value="ECO:0007669"/>
    <property type="project" value="TreeGrafter"/>
</dbReference>
<reference evidence="2" key="1">
    <citation type="submission" date="2018-05" db="EMBL/GenBank/DDBJ databases">
        <authorList>
            <person name="Lanie J.A."/>
            <person name="Ng W.-L."/>
            <person name="Kazmierczak K.M."/>
            <person name="Andrzejewski T.M."/>
            <person name="Davidsen T.M."/>
            <person name="Wayne K.J."/>
            <person name="Tettelin H."/>
            <person name="Glass J.I."/>
            <person name="Rusch D."/>
            <person name="Podicherti R."/>
            <person name="Tsui H.-C.T."/>
            <person name="Winkler M.E."/>
        </authorList>
    </citation>
    <scope>NUCLEOTIDE SEQUENCE</scope>
</reference>
<dbReference type="AlphaFoldDB" id="A0A381RHX3"/>
<accession>A0A381RHX3</accession>
<dbReference type="GO" id="GO:0005975">
    <property type="term" value="P:carbohydrate metabolic process"/>
    <property type="evidence" value="ECO:0007669"/>
    <property type="project" value="InterPro"/>
</dbReference>
<dbReference type="Pfam" id="PF01182">
    <property type="entry name" value="Glucosamine_iso"/>
    <property type="match status" value="1"/>
</dbReference>
<gene>
    <name evidence="2" type="ORF">METZ01_LOCUS43865</name>
</gene>
<feature type="domain" description="Glucosamine/galactosamine-6-phosphate isomerase" evidence="1">
    <location>
        <begin position="25"/>
        <end position="241"/>
    </location>
</feature>
<dbReference type="GO" id="GO:0005737">
    <property type="term" value="C:cytoplasm"/>
    <property type="evidence" value="ECO:0007669"/>
    <property type="project" value="TreeGrafter"/>
</dbReference>
<name>A0A381RHX3_9ZZZZ</name>
<dbReference type="InterPro" id="IPR037171">
    <property type="entry name" value="NagB/RpiA_transferase-like"/>
</dbReference>
<dbReference type="PANTHER" id="PTHR11280:SF6">
    <property type="entry name" value="GLUCOSAMINE-6-PHOSPHATE ISOMERASE NAGB"/>
    <property type="match status" value="1"/>
</dbReference>
<dbReference type="InterPro" id="IPR004547">
    <property type="entry name" value="Glucosamine6P_isomerase"/>
</dbReference>
<dbReference type="GO" id="GO:0042802">
    <property type="term" value="F:identical protein binding"/>
    <property type="evidence" value="ECO:0007669"/>
    <property type="project" value="TreeGrafter"/>
</dbReference>
<evidence type="ECO:0000259" key="1">
    <source>
        <dbReference type="Pfam" id="PF01182"/>
    </source>
</evidence>
<evidence type="ECO:0000313" key="2">
    <source>
        <dbReference type="EMBL" id="SUZ91011.1"/>
    </source>
</evidence>
<dbReference type="PANTHER" id="PTHR11280">
    <property type="entry name" value="GLUCOSAMINE-6-PHOSPHATE ISOMERASE"/>
    <property type="match status" value="1"/>
</dbReference>
<dbReference type="Gene3D" id="3.40.50.1360">
    <property type="match status" value="1"/>
</dbReference>
<dbReference type="InterPro" id="IPR006148">
    <property type="entry name" value="Glc/Gal-6P_isomerase"/>
</dbReference>
<dbReference type="GO" id="GO:0019262">
    <property type="term" value="P:N-acetylneuraminate catabolic process"/>
    <property type="evidence" value="ECO:0007669"/>
    <property type="project" value="TreeGrafter"/>
</dbReference>
<dbReference type="CDD" id="cd01399">
    <property type="entry name" value="GlcN6P_deaminase"/>
    <property type="match status" value="1"/>
</dbReference>
<dbReference type="EMBL" id="UINC01001941">
    <property type="protein sequence ID" value="SUZ91011.1"/>
    <property type="molecule type" value="Genomic_DNA"/>
</dbReference>
<organism evidence="2">
    <name type="scientific">marine metagenome</name>
    <dbReference type="NCBI Taxonomy" id="408172"/>
    <lineage>
        <taxon>unclassified sequences</taxon>
        <taxon>metagenomes</taxon>
        <taxon>ecological metagenomes</taxon>
    </lineage>
</organism>
<dbReference type="SUPFAM" id="SSF100950">
    <property type="entry name" value="NagB/RpiA/CoA transferase-like"/>
    <property type="match status" value="1"/>
</dbReference>
<dbReference type="GO" id="GO:0006043">
    <property type="term" value="P:glucosamine catabolic process"/>
    <property type="evidence" value="ECO:0007669"/>
    <property type="project" value="TreeGrafter"/>
</dbReference>
<proteinExistence type="predicted"/>
<protein>
    <recommendedName>
        <fullName evidence="1">Glucosamine/galactosamine-6-phosphate isomerase domain-containing protein</fullName>
    </recommendedName>
</protein>
<sequence>MMIPLPIKKIQVDYLPVSIYADNLAMGRAAALDAREQIVKAISERGESSIILATGNSQLTFLHTLKELDGIDWTKVRIFHMDEYLGLAPTHPASFPLFLKEHFIQHVNPCAFYPVPNSPDNIERACRDYEQLLRDYPADLVAMGWGENGHIAFNDPPDALFNDQQWVKVVELAEVSRRQQVGEGHFGSLSDVPTHAITLTIPALLAPKRILCIVPEARKAEAVRSCLNEPVSEEHPGSILRTLKHASLYLDLESSANL</sequence>